<comment type="caution">
    <text evidence="7">The sequence shown here is derived from an EMBL/GenBank/DDBJ whole genome shotgun (WGS) entry which is preliminary data.</text>
</comment>
<feature type="transmembrane region" description="Helical" evidence="6">
    <location>
        <begin position="186"/>
        <end position="204"/>
    </location>
</feature>
<evidence type="ECO:0000256" key="4">
    <source>
        <dbReference type="ARBA" id="ARBA00022989"/>
    </source>
</evidence>
<feature type="transmembrane region" description="Helical" evidence="6">
    <location>
        <begin position="42"/>
        <end position="62"/>
    </location>
</feature>
<sequence>MNLLISTFFAGLIVSFLGTLPPGVLNVTVTRITLRQGQWSALGFVLACGLVEFVYSYLAVLITQLVVQNGVIRYLTDGLTAAVLLGMGVYYLRKPVAIPTEHQHKTHPFKLGILLSLLNLAAFPFWTIYTALLIQKGWVSLMSPSEMIIYVTGIAIGTLLGLWVFVWLSSWVRQLLANYYHRIDQLTGLLLVGLSVVQCLVWLVNPL</sequence>
<proteinExistence type="predicted"/>
<evidence type="ECO:0000256" key="5">
    <source>
        <dbReference type="ARBA" id="ARBA00023136"/>
    </source>
</evidence>
<dbReference type="GO" id="GO:0005886">
    <property type="term" value="C:plasma membrane"/>
    <property type="evidence" value="ECO:0007669"/>
    <property type="project" value="UniProtKB-SubCell"/>
</dbReference>
<dbReference type="AlphaFoldDB" id="A0A6L9LE09"/>
<evidence type="ECO:0000256" key="1">
    <source>
        <dbReference type="ARBA" id="ARBA00004651"/>
    </source>
</evidence>
<evidence type="ECO:0000256" key="3">
    <source>
        <dbReference type="ARBA" id="ARBA00022692"/>
    </source>
</evidence>
<dbReference type="RefSeq" id="WP_163954907.1">
    <property type="nucleotide sequence ID" value="NZ_JAAFZH010000020.1"/>
</dbReference>
<accession>A0A6L9LE09</accession>
<reference evidence="7 8" key="1">
    <citation type="submission" date="2020-02" db="EMBL/GenBank/DDBJ databases">
        <title>Draft genome sequence of two Spirosoma agri KCTC 52727 and Spirosoma terrae KCTC 52035.</title>
        <authorList>
            <person name="Rojas J."/>
            <person name="Ambika Manirajan B."/>
            <person name="Suarez C."/>
            <person name="Ratering S."/>
            <person name="Schnell S."/>
        </authorList>
    </citation>
    <scope>NUCLEOTIDE SEQUENCE [LARGE SCALE GENOMIC DNA]</scope>
    <source>
        <strain evidence="7 8">KCTC 52035</strain>
    </source>
</reference>
<evidence type="ECO:0000256" key="6">
    <source>
        <dbReference type="SAM" id="Phobius"/>
    </source>
</evidence>
<evidence type="ECO:0000313" key="7">
    <source>
        <dbReference type="EMBL" id="NDU98776.1"/>
    </source>
</evidence>
<feature type="transmembrane region" description="Helical" evidence="6">
    <location>
        <begin position="147"/>
        <end position="166"/>
    </location>
</feature>
<dbReference type="EMBL" id="JAAFZH010000020">
    <property type="protein sequence ID" value="NDU98776.1"/>
    <property type="molecule type" value="Genomic_DNA"/>
</dbReference>
<keyword evidence="3 6" id="KW-0812">Transmembrane</keyword>
<dbReference type="Pfam" id="PF01810">
    <property type="entry name" value="LysE"/>
    <property type="match status" value="1"/>
</dbReference>
<comment type="subcellular location">
    <subcellularLocation>
        <location evidence="1">Cell membrane</location>
        <topology evidence="1">Multi-pass membrane protein</topology>
    </subcellularLocation>
</comment>
<evidence type="ECO:0000313" key="8">
    <source>
        <dbReference type="Proteomes" id="UP000474175"/>
    </source>
</evidence>
<keyword evidence="5 6" id="KW-0472">Membrane</keyword>
<name>A0A6L9LE09_9BACT</name>
<keyword evidence="2" id="KW-1003">Cell membrane</keyword>
<gene>
    <name evidence="7" type="ORF">GK108_28080</name>
</gene>
<keyword evidence="4 6" id="KW-1133">Transmembrane helix</keyword>
<dbReference type="InterPro" id="IPR001123">
    <property type="entry name" value="LeuE-type"/>
</dbReference>
<protein>
    <submittedName>
        <fullName evidence="7">LysE family transporter</fullName>
    </submittedName>
</protein>
<feature type="transmembrane region" description="Helical" evidence="6">
    <location>
        <begin position="74"/>
        <end position="92"/>
    </location>
</feature>
<dbReference type="Proteomes" id="UP000474175">
    <property type="component" value="Unassembled WGS sequence"/>
</dbReference>
<evidence type="ECO:0000256" key="2">
    <source>
        <dbReference type="ARBA" id="ARBA00022475"/>
    </source>
</evidence>
<organism evidence="7 8">
    <name type="scientific">Spirosoma terrae</name>
    <dbReference type="NCBI Taxonomy" id="1968276"/>
    <lineage>
        <taxon>Bacteria</taxon>
        <taxon>Pseudomonadati</taxon>
        <taxon>Bacteroidota</taxon>
        <taxon>Cytophagia</taxon>
        <taxon>Cytophagales</taxon>
        <taxon>Cytophagaceae</taxon>
        <taxon>Spirosoma</taxon>
    </lineage>
</organism>
<feature type="transmembrane region" description="Helical" evidence="6">
    <location>
        <begin position="112"/>
        <end position="135"/>
    </location>
</feature>
<dbReference type="GO" id="GO:0006865">
    <property type="term" value="P:amino acid transport"/>
    <property type="evidence" value="ECO:0007669"/>
    <property type="project" value="InterPro"/>
</dbReference>
<keyword evidence="8" id="KW-1185">Reference proteome</keyword>